<dbReference type="Gene3D" id="1.25.40.990">
    <property type="match status" value="1"/>
</dbReference>
<dbReference type="Pfam" id="PF03399">
    <property type="entry name" value="SAC3_GANP"/>
    <property type="match status" value="1"/>
</dbReference>
<dbReference type="InterPro" id="IPR005062">
    <property type="entry name" value="SAC3/GANP/THP3_conserved"/>
</dbReference>
<protein>
    <submittedName>
        <fullName evidence="2">Germinal-center associated nuclear protein</fullName>
    </submittedName>
</protein>
<organism evidence="2">
    <name type="scientific">Phallusia mammillata</name>
    <dbReference type="NCBI Taxonomy" id="59560"/>
    <lineage>
        <taxon>Eukaryota</taxon>
        <taxon>Metazoa</taxon>
        <taxon>Chordata</taxon>
        <taxon>Tunicata</taxon>
        <taxon>Ascidiacea</taxon>
        <taxon>Phlebobranchia</taxon>
        <taxon>Ascidiidae</taxon>
        <taxon>Phallusia</taxon>
    </lineage>
</organism>
<dbReference type="GO" id="GO:0051225">
    <property type="term" value="P:spindle assembly"/>
    <property type="evidence" value="ECO:0007669"/>
    <property type="project" value="TreeGrafter"/>
</dbReference>
<dbReference type="AlphaFoldDB" id="A0A6F9DKG8"/>
<accession>A0A6F9DKG8</accession>
<gene>
    <name evidence="2" type="primary">Mcm3ap-001</name>
</gene>
<feature type="domain" description="SAC3/GANP/THP3 conserved" evidence="1">
    <location>
        <begin position="25"/>
        <end position="314"/>
    </location>
</feature>
<dbReference type="GO" id="GO:0005819">
    <property type="term" value="C:spindle"/>
    <property type="evidence" value="ECO:0007669"/>
    <property type="project" value="TreeGrafter"/>
</dbReference>
<dbReference type="GO" id="GO:0051298">
    <property type="term" value="P:centrosome duplication"/>
    <property type="evidence" value="ECO:0007669"/>
    <property type="project" value="TreeGrafter"/>
</dbReference>
<dbReference type="GO" id="GO:0005634">
    <property type="term" value="C:nucleus"/>
    <property type="evidence" value="ECO:0007669"/>
    <property type="project" value="TreeGrafter"/>
</dbReference>
<dbReference type="InterPro" id="IPR045107">
    <property type="entry name" value="SAC3/GANP/THP3"/>
</dbReference>
<reference evidence="2" key="1">
    <citation type="submission" date="2020-04" db="EMBL/GenBank/DDBJ databases">
        <authorList>
            <person name="Neveu A P."/>
        </authorList>
    </citation>
    <scope>NUCLEOTIDE SEQUENCE</scope>
    <source>
        <tissue evidence="2">Whole embryo</tissue>
    </source>
</reference>
<dbReference type="EMBL" id="LR787829">
    <property type="protein sequence ID" value="CAB3263691.1"/>
    <property type="molecule type" value="mRNA"/>
</dbReference>
<dbReference type="GO" id="GO:0005813">
    <property type="term" value="C:centrosome"/>
    <property type="evidence" value="ECO:0007669"/>
    <property type="project" value="TreeGrafter"/>
</dbReference>
<dbReference type="PANTHER" id="PTHR12436">
    <property type="entry name" value="80 KDA MCM3-ASSOCIATED PROTEIN"/>
    <property type="match status" value="1"/>
</dbReference>
<evidence type="ECO:0000313" key="2">
    <source>
        <dbReference type="EMBL" id="CAB3263691.1"/>
    </source>
</evidence>
<name>A0A6F9DKG8_9ASCI</name>
<evidence type="ECO:0000259" key="1">
    <source>
        <dbReference type="Pfam" id="PF03399"/>
    </source>
</evidence>
<dbReference type="PANTHER" id="PTHR12436:SF38">
    <property type="entry name" value="SAC3 DOMAIN-CONTAINING PROTEIN 1"/>
    <property type="match status" value="1"/>
</dbReference>
<sequence length="363" mass="41927">MSTGDGHFPLSNRDYQPIIGKCKLMCPIKEYNFRKKHNLLHSLEKGEGCHCVKEFHRSAAGETVCHPDNLRPIQVLLETANYLFDEILFHPNSSFVAIYDFIFDRLRSVRQDAVIQELQYTRPQLYIILLEKCINFYCYAAYRKTVDLDLAIDMYINSNHIKNCLETLMDTYCLMSFKFDNPILLKSCLKMLSLYVLQSYVSPETLIEILIKVPKHIRDMQPVKTCVLMCVALRHKNYVKLMKLATLLCHNWIFASLCFLTTNLGEIRSDIIKMLCASHSSKVGSFSALDLRRWLLLQSEKDIISYCKNSGLKILPNNGIQFNKSGSKEVTKYPSGCYVLYTLQTLSKDKIVQHLKGPDMINY</sequence>
<proteinExistence type="evidence at transcript level"/>